<keyword evidence="2" id="KW-0519">Myristate</keyword>
<evidence type="ECO:0000256" key="5">
    <source>
        <dbReference type="ARBA" id="ARBA00022927"/>
    </source>
</evidence>
<dbReference type="EMBL" id="PDCK01000040">
    <property type="protein sequence ID" value="PRQ54058.1"/>
    <property type="molecule type" value="Genomic_DNA"/>
</dbReference>
<organism evidence="8 9">
    <name type="scientific">Rosa chinensis</name>
    <name type="common">China rose</name>
    <dbReference type="NCBI Taxonomy" id="74649"/>
    <lineage>
        <taxon>Eukaryota</taxon>
        <taxon>Viridiplantae</taxon>
        <taxon>Streptophyta</taxon>
        <taxon>Embryophyta</taxon>
        <taxon>Tracheophyta</taxon>
        <taxon>Spermatophyta</taxon>
        <taxon>Magnoliopsida</taxon>
        <taxon>eudicotyledons</taxon>
        <taxon>Gunneridae</taxon>
        <taxon>Pentapetalae</taxon>
        <taxon>rosids</taxon>
        <taxon>fabids</taxon>
        <taxon>Rosales</taxon>
        <taxon>Rosaceae</taxon>
        <taxon>Rosoideae</taxon>
        <taxon>Rosoideae incertae sedis</taxon>
        <taxon>Rosa</taxon>
    </lineage>
</organism>
<dbReference type="SUPFAM" id="SSF52540">
    <property type="entry name" value="P-loop containing nucleoside triphosphate hydrolases"/>
    <property type="match status" value="1"/>
</dbReference>
<evidence type="ECO:0000256" key="7">
    <source>
        <dbReference type="PIRSR" id="PIRSR606689-1"/>
    </source>
</evidence>
<accession>A0A2P6S5W2</accession>
<dbReference type="PANTHER" id="PTHR11711">
    <property type="entry name" value="ADP RIBOSYLATION FACTOR-RELATED"/>
    <property type="match status" value="1"/>
</dbReference>
<evidence type="ECO:0000313" key="8">
    <source>
        <dbReference type="EMBL" id="PRQ54058.1"/>
    </source>
</evidence>
<dbReference type="GO" id="GO:0015031">
    <property type="term" value="P:protein transport"/>
    <property type="evidence" value="ECO:0007669"/>
    <property type="project" value="UniProtKB-KW"/>
</dbReference>
<evidence type="ECO:0000256" key="2">
    <source>
        <dbReference type="ARBA" id="ARBA00022707"/>
    </source>
</evidence>
<proteinExistence type="inferred from homology"/>
<protein>
    <submittedName>
        <fullName evidence="8">Putative small GTPase superfamily, ARF/SAR type, P-loop containing nucleoside triphosphate hydrolase</fullName>
    </submittedName>
</protein>
<comment type="caution">
    <text evidence="8">The sequence shown here is derived from an EMBL/GenBank/DDBJ whole genome shotgun (WGS) entry which is preliminary data.</text>
</comment>
<dbReference type="STRING" id="74649.A0A2P6S5W2"/>
<evidence type="ECO:0000256" key="1">
    <source>
        <dbReference type="ARBA" id="ARBA00010290"/>
    </source>
</evidence>
<dbReference type="AlphaFoldDB" id="A0A2P6S5W2"/>
<keyword evidence="8" id="KW-0378">Hydrolase</keyword>
<feature type="binding site" evidence="7">
    <location>
        <begin position="28"/>
        <end position="31"/>
    </location>
    <ligand>
        <name>GTP</name>
        <dbReference type="ChEBI" id="CHEBI:37565"/>
    </ligand>
</feature>
<dbReference type="InterPro" id="IPR006689">
    <property type="entry name" value="Small_GTPase_ARF/SAR"/>
</dbReference>
<dbReference type="Gene3D" id="3.40.50.300">
    <property type="entry name" value="P-loop containing nucleotide triphosphate hydrolases"/>
    <property type="match status" value="1"/>
</dbReference>
<keyword evidence="3 7" id="KW-0547">Nucleotide-binding</keyword>
<reference evidence="8 9" key="1">
    <citation type="journal article" date="2018" name="Nat. Genet.">
        <title>The Rosa genome provides new insights in the design of modern roses.</title>
        <authorList>
            <person name="Bendahmane M."/>
        </authorList>
    </citation>
    <scope>NUCLEOTIDE SEQUENCE [LARGE SCALE GENOMIC DNA]</scope>
    <source>
        <strain evidence="9">cv. Old Blush</strain>
    </source>
</reference>
<dbReference type="Proteomes" id="UP000238479">
    <property type="component" value="Chromosome 2"/>
</dbReference>
<dbReference type="GO" id="GO:0016192">
    <property type="term" value="P:vesicle-mediated transport"/>
    <property type="evidence" value="ECO:0007669"/>
    <property type="project" value="UniProtKB-KW"/>
</dbReference>
<name>A0A2P6S5W2_ROSCH</name>
<dbReference type="GO" id="GO:0003924">
    <property type="term" value="F:GTPase activity"/>
    <property type="evidence" value="ECO:0007669"/>
    <property type="project" value="InterPro"/>
</dbReference>
<evidence type="ECO:0000256" key="3">
    <source>
        <dbReference type="ARBA" id="ARBA00022741"/>
    </source>
</evidence>
<keyword evidence="6 7" id="KW-0342">GTP-binding</keyword>
<gene>
    <name evidence="8" type="ORF">RchiOBHm_Chr2g0173361</name>
</gene>
<keyword evidence="2" id="KW-0449">Lipoprotein</keyword>
<keyword evidence="4" id="KW-0931">ER-Golgi transport</keyword>
<keyword evidence="9" id="KW-1185">Reference proteome</keyword>
<sequence length="75" mass="8309">MCQYWTVELIPVACPDGLKEAVVLVFANKGDLPNAFGAPEITDRLAVHGLPQRRWYILTCCATSGEGLYEHHPKP</sequence>
<keyword evidence="5" id="KW-0813">Transport</keyword>
<evidence type="ECO:0000256" key="4">
    <source>
        <dbReference type="ARBA" id="ARBA00022892"/>
    </source>
</evidence>
<dbReference type="Gramene" id="PRQ54058">
    <property type="protein sequence ID" value="PRQ54058"/>
    <property type="gene ID" value="RchiOBHm_Chr2g0173361"/>
</dbReference>
<evidence type="ECO:0000313" key="9">
    <source>
        <dbReference type="Proteomes" id="UP000238479"/>
    </source>
</evidence>
<dbReference type="InterPro" id="IPR027417">
    <property type="entry name" value="P-loop_NTPase"/>
</dbReference>
<comment type="similarity">
    <text evidence="1">Belongs to the small GTPase superfamily. Arf family.</text>
</comment>
<dbReference type="InterPro" id="IPR024156">
    <property type="entry name" value="Small_GTPase_ARF"/>
</dbReference>
<evidence type="ECO:0000256" key="6">
    <source>
        <dbReference type="ARBA" id="ARBA00023134"/>
    </source>
</evidence>
<dbReference type="Pfam" id="PF00025">
    <property type="entry name" value="Arf"/>
    <property type="match status" value="1"/>
</dbReference>
<dbReference type="GO" id="GO:0005525">
    <property type="term" value="F:GTP binding"/>
    <property type="evidence" value="ECO:0007669"/>
    <property type="project" value="UniProtKB-KW"/>
</dbReference>
<keyword evidence="5" id="KW-0653">Protein transport</keyword>